<protein>
    <submittedName>
        <fullName evidence="1">NADH-ubiquinone oxidoreductase subunit</fullName>
    </submittedName>
</protein>
<sequence>MSGGPVPVWKKYTSGSKGIWEKLRQLLVLVPNRSSGNPIVSMFRAQPPGDRITEARNYVDPITIPAGDIKGNAYHHRDYRRNYPQIYGFDQTKVSGLLKLGSVEKPRIAIGNKGNQELQVFNDPGAPVSLSVTLSSVDSSIVKGEVLGDVGEPIVAPSLNKFTWKITQEQENGMYTDQYPCRVFTDEKNSSARASS</sequence>
<gene>
    <name evidence="1" type="ORF">CANTEDRAFT_112651</name>
</gene>
<evidence type="ECO:0000313" key="2">
    <source>
        <dbReference type="Proteomes" id="UP000000707"/>
    </source>
</evidence>
<name>G3AY73_CANTC</name>
<dbReference type="InterPro" id="IPR016813">
    <property type="entry name" value="NADH_Ub_cplx-1_21kDa"/>
</dbReference>
<dbReference type="Proteomes" id="UP000000707">
    <property type="component" value="Unassembled WGS sequence"/>
</dbReference>
<dbReference type="OrthoDB" id="2093493at2759"/>
<dbReference type="EMBL" id="GL996512">
    <property type="protein sequence ID" value="EGV66178.1"/>
    <property type="molecule type" value="Genomic_DNA"/>
</dbReference>
<dbReference type="PANTHER" id="PTHR37325">
    <property type="entry name" value="OXIDOREDUCTASE 21 KDA SUBUNIT, PUTATIVE (AFU_ORTHOLOGUE AFUA_4G05910)-RELATED"/>
    <property type="match status" value="1"/>
</dbReference>
<dbReference type="CDD" id="cd22849">
    <property type="entry name" value="NuzM"/>
    <property type="match status" value="1"/>
</dbReference>
<keyword evidence="2" id="KW-1185">Reference proteome</keyword>
<dbReference type="AlphaFoldDB" id="G3AY73"/>
<accession>G3AY73</accession>
<dbReference type="HOGENOM" id="CLU_081626_0_0_1"/>
<dbReference type="EMBL" id="GL996512">
    <property type="protein sequence ID" value="EGV66179.1"/>
    <property type="molecule type" value="Genomic_DNA"/>
</dbReference>
<dbReference type="PIRSF" id="PIRSF022976">
    <property type="entry name" value="NADH_Oxi_21kDa"/>
    <property type="match status" value="1"/>
</dbReference>
<dbReference type="STRING" id="590646.G3AY73"/>
<reference evidence="1 2" key="1">
    <citation type="journal article" date="2011" name="Proc. Natl. Acad. Sci. U.S.A.">
        <title>Comparative genomics of xylose-fermenting fungi for enhanced biofuel production.</title>
        <authorList>
            <person name="Wohlbach D.J."/>
            <person name="Kuo A."/>
            <person name="Sato T.K."/>
            <person name="Potts K.M."/>
            <person name="Salamov A.A."/>
            <person name="LaButti K.M."/>
            <person name="Sun H."/>
            <person name="Clum A."/>
            <person name="Pangilinan J.L."/>
            <person name="Lindquist E.A."/>
            <person name="Lucas S."/>
            <person name="Lapidus A."/>
            <person name="Jin M."/>
            <person name="Gunawan C."/>
            <person name="Balan V."/>
            <person name="Dale B.E."/>
            <person name="Jeffries T.W."/>
            <person name="Zinkel R."/>
            <person name="Barry K.W."/>
            <person name="Grigoriev I.V."/>
            <person name="Gasch A.P."/>
        </authorList>
    </citation>
    <scope>NUCLEOTIDE SEQUENCE [LARGE SCALE GENOMIC DNA]</scope>
    <source>
        <strain evidence="1">ATCC 10573</strain>
        <strain evidence="2">ATCC 10573 / BCRC 21748 / CBS 615 / JCM 9827 / NBRC 10315 / NRRL Y-1498 / VKM Y-70</strain>
    </source>
</reference>
<organism evidence="2">
    <name type="scientific">Candida tenuis (strain ATCC 10573 / BCRC 21748 / CBS 615 / JCM 9827 / NBRC 10315 / NRRL Y-1498 / VKM Y-70)</name>
    <name type="common">Yeast</name>
    <name type="synonym">Yamadazyma tenuis</name>
    <dbReference type="NCBI Taxonomy" id="590646"/>
    <lineage>
        <taxon>Eukaryota</taxon>
        <taxon>Fungi</taxon>
        <taxon>Dikarya</taxon>
        <taxon>Ascomycota</taxon>
        <taxon>Saccharomycotina</taxon>
        <taxon>Pichiomycetes</taxon>
        <taxon>Debaryomycetaceae</taxon>
        <taxon>Yamadazyma</taxon>
    </lineage>
</organism>
<dbReference type="PANTHER" id="PTHR37325:SF1">
    <property type="entry name" value="OXIDOREDUCTASE 21 KDA SUBUNIT, PUTATIVE (AFU_ORTHOLOGUE AFUA_4G05910)-RELATED"/>
    <property type="match status" value="1"/>
</dbReference>
<dbReference type="eggNOG" id="ENOG502S2AU">
    <property type="taxonomic scope" value="Eukaryota"/>
</dbReference>
<keyword evidence="1" id="KW-0830">Ubiquinone</keyword>
<proteinExistence type="predicted"/>
<evidence type="ECO:0000313" key="1">
    <source>
        <dbReference type="EMBL" id="EGV66178.1"/>
    </source>
</evidence>